<comment type="caution">
    <text evidence="2">The sequence shown here is derived from an EMBL/GenBank/DDBJ whole genome shotgun (WGS) entry which is preliminary data.</text>
</comment>
<protein>
    <submittedName>
        <fullName evidence="2">Uncharacterized protein</fullName>
    </submittedName>
</protein>
<feature type="compositionally biased region" description="Polar residues" evidence="1">
    <location>
        <begin position="201"/>
        <end position="226"/>
    </location>
</feature>
<gene>
    <name evidence="2" type="ORF">ABVK25_008227</name>
</gene>
<organism evidence="2 3">
    <name type="scientific">Lepraria finkii</name>
    <dbReference type="NCBI Taxonomy" id="1340010"/>
    <lineage>
        <taxon>Eukaryota</taxon>
        <taxon>Fungi</taxon>
        <taxon>Dikarya</taxon>
        <taxon>Ascomycota</taxon>
        <taxon>Pezizomycotina</taxon>
        <taxon>Lecanoromycetes</taxon>
        <taxon>OSLEUM clade</taxon>
        <taxon>Lecanoromycetidae</taxon>
        <taxon>Lecanorales</taxon>
        <taxon>Lecanorineae</taxon>
        <taxon>Stereocaulaceae</taxon>
        <taxon>Lepraria</taxon>
    </lineage>
</organism>
<feature type="compositionally biased region" description="Basic and acidic residues" evidence="1">
    <location>
        <begin position="138"/>
        <end position="166"/>
    </location>
</feature>
<feature type="compositionally biased region" description="Low complexity" evidence="1">
    <location>
        <begin position="376"/>
        <end position="390"/>
    </location>
</feature>
<feature type="region of interest" description="Disordered" evidence="1">
    <location>
        <begin position="376"/>
        <end position="402"/>
    </location>
</feature>
<feature type="compositionally biased region" description="Polar residues" evidence="1">
    <location>
        <begin position="391"/>
        <end position="400"/>
    </location>
</feature>
<dbReference type="EMBL" id="JBHFEH010000034">
    <property type="protein sequence ID" value="KAL2051565.1"/>
    <property type="molecule type" value="Genomic_DNA"/>
</dbReference>
<feature type="compositionally biased region" description="Polar residues" evidence="1">
    <location>
        <begin position="43"/>
        <end position="57"/>
    </location>
</feature>
<evidence type="ECO:0000256" key="1">
    <source>
        <dbReference type="SAM" id="MobiDB-lite"/>
    </source>
</evidence>
<keyword evidence="3" id="KW-1185">Reference proteome</keyword>
<evidence type="ECO:0000313" key="3">
    <source>
        <dbReference type="Proteomes" id="UP001590951"/>
    </source>
</evidence>
<reference evidence="2 3" key="1">
    <citation type="submission" date="2024-09" db="EMBL/GenBank/DDBJ databases">
        <title>Rethinking Asexuality: The Enigmatic Case of Functional Sexual Genes in Lepraria (Stereocaulaceae).</title>
        <authorList>
            <person name="Doellman M."/>
            <person name="Sun Y."/>
            <person name="Barcenas-Pena A."/>
            <person name="Lumbsch H.T."/>
            <person name="Grewe F."/>
        </authorList>
    </citation>
    <scope>NUCLEOTIDE SEQUENCE [LARGE SCALE GENOMIC DNA]</scope>
    <source>
        <strain evidence="2 3">Grewe 0041</strain>
    </source>
</reference>
<feature type="compositionally biased region" description="Basic residues" evidence="1">
    <location>
        <begin position="487"/>
        <end position="497"/>
    </location>
</feature>
<feature type="region of interest" description="Disordered" evidence="1">
    <location>
        <begin position="476"/>
        <end position="497"/>
    </location>
</feature>
<sequence>MFVEPDAAESKIAIKGDPTAPARSAIRRQRTVRYSPNVRDHQSTLSTLLSRNQSRSQGRMRLLTDRRSLLEDIQRRGNSSTSSPSPDEAQDVEAEADLAHTRASQRSRLESGRALLRDALSYERPSQWTGSTPAAAEAWRRPGERVAAEEAAQAREREIQERRNAPRTEANAPPPPVYRRYRSSSTSAEVIPLSPGYMPSPQYTSGDTSTRSSPYVPTPSLGSASLTPRFAPAHRLDSEDEARANIEREQVLARLAIRMAELSDDGEREHIAGHRAEINRMRSRNPAELSLEYREAEAAYLESVETRLNLMRRMGDSDLRLFELHVDIPTAIWMVWATGNEASAPDDDQWETILTTIQPDERVPSTRSSFTSATASASSLSSNSASSSGTLITAPSTSTDAEFCPAEFDDSEDEAINTLDSQLAQAESQARRIQALSDRISRQSNFGERNFARHRRWVEREDELHQMEANLRRLERQISEERPAAAGRRRHGRRERL</sequence>
<dbReference type="Proteomes" id="UP001590951">
    <property type="component" value="Unassembled WGS sequence"/>
</dbReference>
<feature type="region of interest" description="Disordered" evidence="1">
    <location>
        <begin position="123"/>
        <end position="226"/>
    </location>
</feature>
<feature type="compositionally biased region" description="Polar residues" evidence="1">
    <location>
        <begin position="76"/>
        <end position="85"/>
    </location>
</feature>
<accession>A0ABR4B1F2</accession>
<proteinExistence type="predicted"/>
<feature type="region of interest" description="Disordered" evidence="1">
    <location>
        <begin position="1"/>
        <end position="59"/>
    </location>
</feature>
<feature type="region of interest" description="Disordered" evidence="1">
    <location>
        <begin position="72"/>
        <end position="93"/>
    </location>
</feature>
<evidence type="ECO:0000313" key="2">
    <source>
        <dbReference type="EMBL" id="KAL2051565.1"/>
    </source>
</evidence>
<name>A0ABR4B1F2_9LECA</name>